<dbReference type="EMBL" id="CP000855">
    <property type="protein sequence ID" value="ACJ17419.1"/>
    <property type="molecule type" value="Genomic_DNA"/>
</dbReference>
<keyword evidence="4" id="KW-1185">Reference proteome</keyword>
<sequence>MAWLAVVIVLGLGGTVLIAYLVAKREYELEELSEEVPEKPRRRIEPPKVRKCVVLQSAFVGISLALLFTGKLPREAGIAVIVFTQLFLLALTVLFSRPLVFQLAPNFKGKMALGFARALTVVSAVITLWLFLIVTGYEPGRSKQSFSRSFPSVQCSTPSLSPS</sequence>
<accession>B6YW53</accession>
<keyword evidence="2" id="KW-0812">Transmembrane</keyword>
<dbReference type="RefSeq" id="WP_012572890.1">
    <property type="nucleotide sequence ID" value="NC_011529.1"/>
</dbReference>
<feature type="transmembrane region" description="Helical" evidence="2">
    <location>
        <begin position="52"/>
        <end position="70"/>
    </location>
</feature>
<name>B6YW53_THEON</name>
<keyword evidence="2" id="KW-1133">Transmembrane helix</keyword>
<dbReference type="HOGENOM" id="CLU_1623547_0_0_2"/>
<evidence type="ECO:0000313" key="4">
    <source>
        <dbReference type="Proteomes" id="UP000002727"/>
    </source>
</evidence>
<evidence type="ECO:0000313" key="3">
    <source>
        <dbReference type="EMBL" id="ACJ17419.1"/>
    </source>
</evidence>
<feature type="transmembrane region" description="Helical" evidence="2">
    <location>
        <begin position="115"/>
        <end position="137"/>
    </location>
</feature>
<reference evidence="3 4" key="1">
    <citation type="journal article" date="2008" name="J. Bacteriol.">
        <title>The complete genome sequence of Thermococcus onnurineus NA1 reveals a mixed heterotrophic and carboxydotrophic metabolism.</title>
        <authorList>
            <person name="Lee H.S."/>
            <person name="Kang S.G."/>
            <person name="Bae S.S."/>
            <person name="Lim J.K."/>
            <person name="Cho Y."/>
            <person name="Kim Y.J."/>
            <person name="Jeon J.H."/>
            <person name="Cha S.S."/>
            <person name="Kwon K.K."/>
            <person name="Kim H.T."/>
            <person name="Park C.J."/>
            <person name="Lee H.W."/>
            <person name="Kim S.I."/>
            <person name="Chun J."/>
            <person name="Colwell R.R."/>
            <person name="Kim S.J."/>
            <person name="Lee J.H."/>
        </authorList>
    </citation>
    <scope>NUCLEOTIDE SEQUENCE [LARGE SCALE GENOMIC DNA]</scope>
    <source>
        <strain evidence="3 4">NA1</strain>
    </source>
</reference>
<dbReference type="AlphaFoldDB" id="B6YW53"/>
<dbReference type="GeneID" id="7017602"/>
<feature type="region of interest" description="Disordered" evidence="1">
    <location>
        <begin position="142"/>
        <end position="163"/>
    </location>
</feature>
<gene>
    <name evidence="3" type="ordered locus">TON_1928</name>
</gene>
<dbReference type="KEGG" id="ton:TON_1928"/>
<keyword evidence="2" id="KW-0472">Membrane</keyword>
<feature type="transmembrane region" description="Helical" evidence="2">
    <location>
        <begin position="6"/>
        <end position="23"/>
    </location>
</feature>
<organism evidence="3 4">
    <name type="scientific">Thermococcus onnurineus (strain NA1)</name>
    <dbReference type="NCBI Taxonomy" id="523850"/>
    <lineage>
        <taxon>Archaea</taxon>
        <taxon>Methanobacteriati</taxon>
        <taxon>Methanobacteriota</taxon>
        <taxon>Thermococci</taxon>
        <taxon>Thermococcales</taxon>
        <taxon>Thermococcaceae</taxon>
        <taxon>Thermococcus</taxon>
    </lineage>
</organism>
<proteinExistence type="predicted"/>
<feature type="transmembrane region" description="Helical" evidence="2">
    <location>
        <begin position="76"/>
        <end position="95"/>
    </location>
</feature>
<dbReference type="STRING" id="523850.TON_1928"/>
<dbReference type="eggNOG" id="arCOG08593">
    <property type="taxonomic scope" value="Archaea"/>
</dbReference>
<evidence type="ECO:0000256" key="2">
    <source>
        <dbReference type="SAM" id="Phobius"/>
    </source>
</evidence>
<protein>
    <submittedName>
        <fullName evidence="3">Hypothetical membrane protein, conserved</fullName>
    </submittedName>
</protein>
<dbReference type="PATRIC" id="fig|523850.10.peg.1943"/>
<evidence type="ECO:0000256" key="1">
    <source>
        <dbReference type="SAM" id="MobiDB-lite"/>
    </source>
</evidence>
<dbReference type="Proteomes" id="UP000002727">
    <property type="component" value="Chromosome"/>
</dbReference>